<dbReference type="AlphaFoldDB" id="A0A558C6L8"/>
<dbReference type="RefSeq" id="WP_144590497.1">
    <property type="nucleotide sequence ID" value="NZ_VJWX01000228.1"/>
</dbReference>
<organism evidence="4 5">
    <name type="scientific">Amycolatopsis rhizosphaerae</name>
    <dbReference type="NCBI Taxonomy" id="2053003"/>
    <lineage>
        <taxon>Bacteria</taxon>
        <taxon>Bacillati</taxon>
        <taxon>Actinomycetota</taxon>
        <taxon>Actinomycetes</taxon>
        <taxon>Pseudonocardiales</taxon>
        <taxon>Pseudonocardiaceae</taxon>
        <taxon>Amycolatopsis</taxon>
    </lineage>
</organism>
<sequence>MWTISPTPVDHPDAVAVLRDYIDDVASRYYGRQATDAEIDNALAEDPSDDLVPPTGLFFVARDGGTVTGCVGVRRFDDDVIELTRMFVKPAARGQGGGARLLRTAEEAARGLGASWMRLDTRHDLVEARALYARHGYREIEPYAERLYADHWFEKRLGPFPADPQV</sequence>
<gene>
    <name evidence="4" type="ORF">FNH05_21425</name>
</gene>
<evidence type="ECO:0000256" key="1">
    <source>
        <dbReference type="ARBA" id="ARBA00022679"/>
    </source>
</evidence>
<dbReference type="PROSITE" id="PS51186">
    <property type="entry name" value="GNAT"/>
    <property type="match status" value="1"/>
</dbReference>
<dbReference type="SUPFAM" id="SSF55729">
    <property type="entry name" value="Acyl-CoA N-acyltransferases (Nat)"/>
    <property type="match status" value="1"/>
</dbReference>
<proteinExistence type="predicted"/>
<evidence type="ECO:0000313" key="4">
    <source>
        <dbReference type="EMBL" id="TVT44416.1"/>
    </source>
</evidence>
<dbReference type="InterPro" id="IPR016181">
    <property type="entry name" value="Acyl_CoA_acyltransferase"/>
</dbReference>
<reference evidence="4 5" key="1">
    <citation type="submission" date="2019-07" db="EMBL/GenBank/DDBJ databases">
        <authorList>
            <person name="Duangmal K."/>
            <person name="Teo W.F.A."/>
        </authorList>
    </citation>
    <scope>NUCLEOTIDE SEQUENCE [LARGE SCALE GENOMIC DNA]</scope>
    <source>
        <strain evidence="4 5">TBRC 6029</strain>
    </source>
</reference>
<dbReference type="Pfam" id="PF00583">
    <property type="entry name" value="Acetyltransf_1"/>
    <property type="match status" value="1"/>
</dbReference>
<dbReference type="EMBL" id="VJWX01000228">
    <property type="protein sequence ID" value="TVT44416.1"/>
    <property type="molecule type" value="Genomic_DNA"/>
</dbReference>
<dbReference type="OrthoDB" id="273614at2"/>
<dbReference type="Gene3D" id="3.40.630.30">
    <property type="match status" value="1"/>
</dbReference>
<dbReference type="Proteomes" id="UP000320011">
    <property type="component" value="Unassembled WGS sequence"/>
</dbReference>
<evidence type="ECO:0000313" key="5">
    <source>
        <dbReference type="Proteomes" id="UP000320011"/>
    </source>
</evidence>
<evidence type="ECO:0000256" key="2">
    <source>
        <dbReference type="ARBA" id="ARBA00023315"/>
    </source>
</evidence>
<dbReference type="PANTHER" id="PTHR43877">
    <property type="entry name" value="AMINOALKYLPHOSPHONATE N-ACETYLTRANSFERASE-RELATED-RELATED"/>
    <property type="match status" value="1"/>
</dbReference>
<reference evidence="4 5" key="2">
    <citation type="submission" date="2019-08" db="EMBL/GenBank/DDBJ databases">
        <title>Amycolatopsis acidicola sp. nov., isolated from peat swamp forest soil.</title>
        <authorList>
            <person name="Srisuk N."/>
        </authorList>
    </citation>
    <scope>NUCLEOTIDE SEQUENCE [LARGE SCALE GENOMIC DNA]</scope>
    <source>
        <strain evidence="4 5">TBRC 6029</strain>
    </source>
</reference>
<dbReference type="GO" id="GO:0016747">
    <property type="term" value="F:acyltransferase activity, transferring groups other than amino-acyl groups"/>
    <property type="evidence" value="ECO:0007669"/>
    <property type="project" value="InterPro"/>
</dbReference>
<dbReference type="PANTHER" id="PTHR43877:SF2">
    <property type="entry name" value="AMINOALKYLPHOSPHONATE N-ACETYLTRANSFERASE-RELATED"/>
    <property type="match status" value="1"/>
</dbReference>
<dbReference type="CDD" id="cd04301">
    <property type="entry name" value="NAT_SF"/>
    <property type="match status" value="1"/>
</dbReference>
<comment type="caution">
    <text evidence="4">The sequence shown here is derived from an EMBL/GenBank/DDBJ whole genome shotgun (WGS) entry which is preliminary data.</text>
</comment>
<evidence type="ECO:0000259" key="3">
    <source>
        <dbReference type="PROSITE" id="PS51186"/>
    </source>
</evidence>
<keyword evidence="2" id="KW-0012">Acyltransferase</keyword>
<dbReference type="InterPro" id="IPR000182">
    <property type="entry name" value="GNAT_dom"/>
</dbReference>
<keyword evidence="5" id="KW-1185">Reference proteome</keyword>
<protein>
    <submittedName>
        <fullName evidence="4">GNAT family N-acetyltransferase</fullName>
    </submittedName>
</protein>
<accession>A0A558C6L8</accession>
<dbReference type="InterPro" id="IPR050832">
    <property type="entry name" value="Bact_Acetyltransf"/>
</dbReference>
<feature type="domain" description="N-acetyltransferase" evidence="3">
    <location>
        <begin position="16"/>
        <end position="159"/>
    </location>
</feature>
<name>A0A558C6L8_9PSEU</name>
<keyword evidence="1 4" id="KW-0808">Transferase</keyword>